<dbReference type="InterPro" id="IPR014961">
    <property type="entry name" value="DUF1829"/>
</dbReference>
<gene>
    <name evidence="3" type="ordered locus">Theam_0014</name>
</gene>
<sequence>MVENVRNLIKSYYEWLTKKVDVIDLEGSDWILVGTPFENFLGDLIDLYIRIEGNEIIISDRGETLSNLEFAGVEISRSKKRKEIFESILLSHGVMSDGESIFVRATERDFVKRKHQLIQAILQINDMFFLSREHITSIFKEDVRKFLEEDLKIPVAQDIILRGKSGLEFNVDFFITTREAEKMIKASNSVNKSIVATFLFAWEDVKEIRAKKKPLEAIMIINDTNRDVSEDYLNALKQKGANYILWSKRYEEVKKLIA</sequence>
<dbReference type="KEGG" id="tam:Theam_0014"/>
<proteinExistence type="predicted"/>
<dbReference type="Proteomes" id="UP000006362">
    <property type="component" value="Chromosome"/>
</dbReference>
<feature type="domain" description="DUF1829" evidence="2">
    <location>
        <begin position="163"/>
        <end position="249"/>
    </location>
</feature>
<feature type="domain" description="DUF1828" evidence="1">
    <location>
        <begin position="35"/>
        <end position="124"/>
    </location>
</feature>
<evidence type="ECO:0000313" key="4">
    <source>
        <dbReference type="Proteomes" id="UP000006362"/>
    </source>
</evidence>
<reference evidence="3" key="1">
    <citation type="submission" date="2011-01" db="EMBL/GenBank/DDBJ databases">
        <title>Complete sequence of chromosome of Thermovibrio ammonificans HB-1.</title>
        <authorList>
            <consortium name="US DOE Joint Genome Institute"/>
            <person name="Lucas S."/>
            <person name="Copeland A."/>
            <person name="Lapidus A."/>
            <person name="Cheng J.-F."/>
            <person name="Goodwin L."/>
            <person name="Pitluck S."/>
            <person name="Davenport K."/>
            <person name="Detter J.C."/>
            <person name="Han C."/>
            <person name="Tapia R."/>
            <person name="Land M."/>
            <person name="Hauser L."/>
            <person name="Kyrpides N."/>
            <person name="Ivanova N."/>
            <person name="Ovchinnikova G."/>
            <person name="Vetriani C."/>
            <person name="Woyke T."/>
        </authorList>
    </citation>
    <scope>NUCLEOTIDE SEQUENCE [LARGE SCALE GENOMIC DNA]</scope>
    <source>
        <strain evidence="3">HB-1</strain>
    </source>
</reference>
<dbReference type="eggNOG" id="ENOG502ZAE6">
    <property type="taxonomic scope" value="Bacteria"/>
</dbReference>
<dbReference type="InterPro" id="IPR014960">
    <property type="entry name" value="DUF1828"/>
</dbReference>
<organism evidence="3 4">
    <name type="scientific">Thermovibrio ammonificans (strain DSM 15698 / JCM 12110 / HB-1)</name>
    <dbReference type="NCBI Taxonomy" id="648996"/>
    <lineage>
        <taxon>Bacteria</taxon>
        <taxon>Pseudomonadati</taxon>
        <taxon>Aquificota</taxon>
        <taxon>Aquificia</taxon>
        <taxon>Desulfurobacteriales</taxon>
        <taxon>Desulfurobacteriaceae</taxon>
        <taxon>Thermovibrio</taxon>
    </lineage>
</organism>
<name>E8T2R3_THEA1</name>
<dbReference type="Pfam" id="PF08861">
    <property type="entry name" value="DUF1828"/>
    <property type="match status" value="1"/>
</dbReference>
<dbReference type="RefSeq" id="WP_013536774.1">
    <property type="nucleotide sequence ID" value="NC_014926.1"/>
</dbReference>
<dbReference type="Pfam" id="PF08862">
    <property type="entry name" value="DUF1829"/>
    <property type="match status" value="1"/>
</dbReference>
<evidence type="ECO:0000313" key="3">
    <source>
        <dbReference type="EMBL" id="ADU95988.1"/>
    </source>
</evidence>
<dbReference type="OrthoDB" id="1321863at2"/>
<accession>E8T2R3</accession>
<evidence type="ECO:0000259" key="2">
    <source>
        <dbReference type="Pfam" id="PF08862"/>
    </source>
</evidence>
<dbReference type="AlphaFoldDB" id="E8T2R3"/>
<dbReference type="STRING" id="648996.Theam_0014"/>
<evidence type="ECO:0000259" key="1">
    <source>
        <dbReference type="Pfam" id="PF08861"/>
    </source>
</evidence>
<dbReference type="EMBL" id="CP002444">
    <property type="protein sequence ID" value="ADU95988.1"/>
    <property type="molecule type" value="Genomic_DNA"/>
</dbReference>
<keyword evidence="4" id="KW-1185">Reference proteome</keyword>
<protein>
    <recommendedName>
        <fullName evidence="5">DUF1828 domain-containing protein</fullName>
    </recommendedName>
</protein>
<evidence type="ECO:0008006" key="5">
    <source>
        <dbReference type="Google" id="ProtNLM"/>
    </source>
</evidence>
<dbReference type="HOGENOM" id="CLU_091320_1_0_0"/>